<protein>
    <recommendedName>
        <fullName evidence="4">DOMON domain-containing protein</fullName>
    </recommendedName>
</protein>
<evidence type="ECO:0008006" key="4">
    <source>
        <dbReference type="Google" id="ProtNLM"/>
    </source>
</evidence>
<dbReference type="OrthoDB" id="9096196at2"/>
<dbReference type="AlphaFoldDB" id="A0A1J0ELG8"/>
<reference evidence="3" key="1">
    <citation type="submission" date="2016-10" db="EMBL/GenBank/DDBJ databases">
        <title>Pseudomonas frederiksbergensis ERGS4:02 complete genome.</title>
        <authorList>
            <person name="Kumar R."/>
            <person name="Acharya V."/>
            <person name="Singh D."/>
        </authorList>
    </citation>
    <scope>NUCLEOTIDE SEQUENCE [LARGE SCALE GENOMIC DNA]</scope>
    <source>
        <strain evidence="3">ERGS4:02</strain>
    </source>
</reference>
<organism evidence="2 3">
    <name type="scientific">Pseudomonas frederiksbergensis</name>
    <dbReference type="NCBI Taxonomy" id="104087"/>
    <lineage>
        <taxon>Bacteria</taxon>
        <taxon>Pseudomonadati</taxon>
        <taxon>Pseudomonadota</taxon>
        <taxon>Gammaproteobacteria</taxon>
        <taxon>Pseudomonadales</taxon>
        <taxon>Pseudomonadaceae</taxon>
        <taxon>Pseudomonas</taxon>
    </lineage>
</organism>
<evidence type="ECO:0000313" key="3">
    <source>
        <dbReference type="Proteomes" id="UP000182567"/>
    </source>
</evidence>
<dbReference type="EMBL" id="CP017886">
    <property type="protein sequence ID" value="APC16886.1"/>
    <property type="molecule type" value="Genomic_DNA"/>
</dbReference>
<accession>A0A1J0ELG8</accession>
<dbReference type="GeneID" id="46909474"/>
<name>A0A1J0ELG8_9PSED</name>
<evidence type="ECO:0000256" key="1">
    <source>
        <dbReference type="SAM" id="SignalP"/>
    </source>
</evidence>
<keyword evidence="1" id="KW-0732">Signal</keyword>
<dbReference type="Proteomes" id="UP000182567">
    <property type="component" value="Chromosome"/>
</dbReference>
<evidence type="ECO:0000313" key="2">
    <source>
        <dbReference type="EMBL" id="APC16886.1"/>
    </source>
</evidence>
<feature type="signal peptide" evidence="1">
    <location>
        <begin position="1"/>
        <end position="18"/>
    </location>
</feature>
<proteinExistence type="predicted"/>
<dbReference type="RefSeq" id="WP_071552772.1">
    <property type="nucleotide sequence ID" value="NZ_CP017886.1"/>
</dbReference>
<feature type="chain" id="PRO_5009610922" description="DOMON domain-containing protein" evidence="1">
    <location>
        <begin position="19"/>
        <end position="140"/>
    </location>
</feature>
<sequence length="140" mass="15835">MKKLFLLMVFMCPSIAHSEVESQIYCFHSREGKSIKFEFRTYYDPAANWVGAGVKYGVSKESISLVRKDIQAQDMAEGGPSEFTTTWVEVAEGTVSGEYVMATQGALVNAMSYTNYKSKKHYSFDYYPNVESSPETGCRW</sequence>
<gene>
    <name evidence="2" type="ORF">BLL42_14525</name>
</gene>